<feature type="region of interest" description="Disordered" evidence="1">
    <location>
        <begin position="167"/>
        <end position="281"/>
    </location>
</feature>
<evidence type="ECO:0000313" key="2">
    <source>
        <dbReference type="EnsemblMetazoa" id="PPAI000702-PA"/>
    </source>
</evidence>
<evidence type="ECO:0000256" key="1">
    <source>
        <dbReference type="SAM" id="MobiDB-lite"/>
    </source>
</evidence>
<dbReference type="Proteomes" id="UP000092462">
    <property type="component" value="Unassembled WGS sequence"/>
</dbReference>
<dbReference type="VEuPathDB" id="VectorBase:PPAPM1_000802"/>
<organism evidence="2 3">
    <name type="scientific">Phlebotomus papatasi</name>
    <name type="common">Sandfly</name>
    <dbReference type="NCBI Taxonomy" id="29031"/>
    <lineage>
        <taxon>Eukaryota</taxon>
        <taxon>Metazoa</taxon>
        <taxon>Ecdysozoa</taxon>
        <taxon>Arthropoda</taxon>
        <taxon>Hexapoda</taxon>
        <taxon>Insecta</taxon>
        <taxon>Pterygota</taxon>
        <taxon>Neoptera</taxon>
        <taxon>Endopterygota</taxon>
        <taxon>Diptera</taxon>
        <taxon>Nematocera</taxon>
        <taxon>Psychodoidea</taxon>
        <taxon>Psychodidae</taxon>
        <taxon>Phlebotomus</taxon>
        <taxon>Phlebotomus</taxon>
    </lineage>
</organism>
<protein>
    <submittedName>
        <fullName evidence="2">Uncharacterized protein</fullName>
    </submittedName>
</protein>
<dbReference type="EnsemblMetazoa" id="PPAI000702-RA">
    <property type="protein sequence ID" value="PPAI000702-PA"/>
    <property type="gene ID" value="PPAI000702"/>
</dbReference>
<feature type="compositionally biased region" description="Low complexity" evidence="1">
    <location>
        <begin position="171"/>
        <end position="187"/>
    </location>
</feature>
<dbReference type="VEuPathDB" id="VectorBase:PPAI000702"/>
<feature type="compositionally biased region" description="Basic and acidic residues" evidence="1">
    <location>
        <begin position="1"/>
        <end position="10"/>
    </location>
</feature>
<feature type="region of interest" description="Disordered" evidence="1">
    <location>
        <begin position="1"/>
        <end position="26"/>
    </location>
</feature>
<sequence>MLNKFDRVNDDGTSTVDCMPRSTDNLAKESPELEYRHELMGRLHKLDTDIELEVVQHHQIGDSPDAGGSSVVSGSAFGHHQIYESYGRDFFFGTKGKELLCNEVDDSFLRPPLWEDITSSIQNIDPENAIMLGTIAGATQVKLEATDDHLLEPLASPLLSPLEIKTEKSNPQQHQSLSSSALHQPSSGHHGQNGGGVYHLPPSSYPPPQHPHQSHGLQGPLNGYLGSTTNGNHPHNGGHTCNASLPSSVHASTGSHHPTTPNGIPSGGGGSLPSHRNNSSSSAIVLQGAQVKIVGKYNRRNNPELEKRRIHHCDFLGMSPFIASFPPIVV</sequence>
<reference evidence="2" key="1">
    <citation type="submission" date="2022-08" db="UniProtKB">
        <authorList>
            <consortium name="EnsemblMetazoa"/>
        </authorList>
    </citation>
    <scope>IDENTIFICATION</scope>
    <source>
        <strain evidence="2">Israel</strain>
    </source>
</reference>
<dbReference type="EMBL" id="AJVK01021204">
    <property type="status" value="NOT_ANNOTATED_CDS"/>
    <property type="molecule type" value="Genomic_DNA"/>
</dbReference>
<accession>A0A1B0D030</accession>
<keyword evidence="3" id="KW-1185">Reference proteome</keyword>
<dbReference type="AlphaFoldDB" id="A0A1B0D030"/>
<name>A0A1B0D030_PHLPP</name>
<proteinExistence type="predicted"/>
<evidence type="ECO:0000313" key="3">
    <source>
        <dbReference type="Proteomes" id="UP000092462"/>
    </source>
</evidence>
<feature type="compositionally biased region" description="Low complexity" evidence="1">
    <location>
        <begin position="272"/>
        <end position="281"/>
    </location>
</feature>
<feature type="compositionally biased region" description="Polar residues" evidence="1">
    <location>
        <begin position="225"/>
        <end position="260"/>
    </location>
</feature>